<dbReference type="Pfam" id="PF12833">
    <property type="entry name" value="HTH_18"/>
    <property type="match status" value="1"/>
</dbReference>
<evidence type="ECO:0000256" key="2">
    <source>
        <dbReference type="ARBA" id="ARBA00023125"/>
    </source>
</evidence>
<dbReference type="InterPro" id="IPR020449">
    <property type="entry name" value="Tscrpt_reg_AraC-type_HTH"/>
</dbReference>
<dbReference type="PRINTS" id="PR00032">
    <property type="entry name" value="HTHARAC"/>
</dbReference>
<dbReference type="EMBL" id="BX571660">
    <property type="protein sequence ID" value="CAE10201.1"/>
    <property type="molecule type" value="Genomic_DNA"/>
</dbReference>
<dbReference type="SUPFAM" id="SSF46689">
    <property type="entry name" value="Homeodomain-like"/>
    <property type="match status" value="1"/>
</dbReference>
<proteinExistence type="predicted"/>
<dbReference type="InterPro" id="IPR018060">
    <property type="entry name" value="HTH_AraC"/>
</dbReference>
<evidence type="ECO:0000256" key="1">
    <source>
        <dbReference type="ARBA" id="ARBA00023015"/>
    </source>
</evidence>
<dbReference type="AlphaFoldDB" id="Q7M990"/>
<dbReference type="InterPro" id="IPR053142">
    <property type="entry name" value="PchR_regulatory_protein"/>
</dbReference>
<dbReference type="STRING" id="273121.WS1109"/>
<feature type="domain" description="HTH araC/xylS-type" evidence="4">
    <location>
        <begin position="1"/>
        <end position="57"/>
    </location>
</feature>
<protein>
    <submittedName>
        <fullName evidence="5">PROBABLE TRANSCRIPTIONAL REGULATOR</fullName>
    </submittedName>
</protein>
<dbReference type="GO" id="GO:0043565">
    <property type="term" value="F:sequence-specific DNA binding"/>
    <property type="evidence" value="ECO:0007669"/>
    <property type="project" value="InterPro"/>
</dbReference>
<keyword evidence="2" id="KW-0238">DNA-binding</keyword>
<dbReference type="KEGG" id="wsu:WS1109"/>
<keyword evidence="3" id="KW-0804">Transcription</keyword>
<dbReference type="Proteomes" id="UP000000422">
    <property type="component" value="Chromosome"/>
</dbReference>
<evidence type="ECO:0000256" key="3">
    <source>
        <dbReference type="ARBA" id="ARBA00023163"/>
    </source>
</evidence>
<name>Q7M990_WOLSU</name>
<dbReference type="Gene3D" id="1.10.10.60">
    <property type="entry name" value="Homeodomain-like"/>
    <property type="match status" value="1"/>
</dbReference>
<evidence type="ECO:0000313" key="5">
    <source>
        <dbReference type="EMBL" id="CAE10201.1"/>
    </source>
</evidence>
<dbReference type="PANTHER" id="PTHR47893">
    <property type="entry name" value="REGULATORY PROTEIN PCHR"/>
    <property type="match status" value="1"/>
</dbReference>
<dbReference type="eggNOG" id="COG2207">
    <property type="taxonomic scope" value="Bacteria"/>
</dbReference>
<accession>Q7M990</accession>
<dbReference type="InterPro" id="IPR009057">
    <property type="entry name" value="Homeodomain-like_sf"/>
</dbReference>
<dbReference type="PANTHER" id="PTHR47893:SF1">
    <property type="entry name" value="REGULATORY PROTEIN PCHR"/>
    <property type="match status" value="1"/>
</dbReference>
<keyword evidence="1" id="KW-0805">Transcription regulation</keyword>
<evidence type="ECO:0000259" key="4">
    <source>
        <dbReference type="PROSITE" id="PS01124"/>
    </source>
</evidence>
<dbReference type="PROSITE" id="PS01124">
    <property type="entry name" value="HTH_ARAC_FAMILY_2"/>
    <property type="match status" value="1"/>
</dbReference>
<dbReference type="GO" id="GO:0003700">
    <property type="term" value="F:DNA-binding transcription factor activity"/>
    <property type="evidence" value="ECO:0007669"/>
    <property type="project" value="InterPro"/>
</dbReference>
<organism evidence="6">
    <name type="scientific">Wolinella succinogenes (strain ATCC 29543 / DSM 1740 / CCUG 13145 / JCM 31913 / LMG 7466 / NCTC 11488 / FDC 602W)</name>
    <name type="common">Vibrio succinogenes</name>
    <dbReference type="NCBI Taxonomy" id="273121"/>
    <lineage>
        <taxon>Bacteria</taxon>
        <taxon>Pseudomonadati</taxon>
        <taxon>Campylobacterota</taxon>
        <taxon>Epsilonproteobacteria</taxon>
        <taxon>Campylobacterales</taxon>
        <taxon>Helicobacteraceae</taxon>
        <taxon>Wolinella</taxon>
    </lineage>
</organism>
<keyword evidence="6" id="KW-1185">Reference proteome</keyword>
<dbReference type="HOGENOM" id="CLU_2995588_0_0_7"/>
<reference evidence="5 6" key="1">
    <citation type="journal article" date="2003" name="Proc. Natl. Acad. Sci. U.S.A.">
        <title>Complete genome sequence and analysis of Wolinella succinogenes.</title>
        <authorList>
            <person name="Baar C."/>
            <person name="Eppinger M."/>
            <person name="Raddatz G."/>
            <person name="Simon JM."/>
            <person name="Lanz C."/>
            <person name="Klimmek O."/>
            <person name="Nandakumar R."/>
            <person name="Gross R."/>
            <person name="Rosinus A."/>
            <person name="Keller H."/>
            <person name="Jagtap P."/>
            <person name="Linke B."/>
            <person name="Meyer F."/>
            <person name="Lederer H."/>
            <person name="Schuster S.C."/>
        </authorList>
    </citation>
    <scope>NUCLEOTIDE SEQUENCE [LARGE SCALE GENOMIC DNA]</scope>
    <source>
        <strain evidence="6">ATCC 29543 / DSM 1740 / CCUG 13145 / JCM 31913 / LMG 7466 / NCTC 11488 / FDC 602W</strain>
    </source>
</reference>
<dbReference type="SMART" id="SM00342">
    <property type="entry name" value="HTH_ARAC"/>
    <property type="match status" value="1"/>
</dbReference>
<sequence>MHTMLQEYRLDIAKELLVRGDLSVAEVAKRVGYSSLSHFGKIFHERFGLLPRELKRG</sequence>
<gene>
    <name evidence="5" type="ordered locus">WS1109</name>
</gene>
<evidence type="ECO:0000313" key="6">
    <source>
        <dbReference type="Proteomes" id="UP000000422"/>
    </source>
</evidence>